<evidence type="ECO:0000259" key="1">
    <source>
        <dbReference type="Pfam" id="PF01425"/>
    </source>
</evidence>
<dbReference type="Gene3D" id="3.90.1300.10">
    <property type="entry name" value="Amidase signature (AS) domain"/>
    <property type="match status" value="1"/>
</dbReference>
<reference evidence="2 3" key="1">
    <citation type="submission" date="2022-05" db="EMBL/GenBank/DDBJ databases">
        <authorList>
            <consortium name="Genoscope - CEA"/>
            <person name="William W."/>
        </authorList>
    </citation>
    <scope>NUCLEOTIDE SEQUENCE [LARGE SCALE GENOMIC DNA]</scope>
</reference>
<protein>
    <recommendedName>
        <fullName evidence="1">Amidase domain-containing protein</fullName>
    </recommendedName>
</protein>
<name>A0AAU9XH04_9CNID</name>
<accession>A0AAU9XH04</accession>
<dbReference type="GO" id="GO:0003824">
    <property type="term" value="F:catalytic activity"/>
    <property type="evidence" value="ECO:0007669"/>
    <property type="project" value="InterPro"/>
</dbReference>
<proteinExistence type="predicted"/>
<dbReference type="InterPro" id="IPR000120">
    <property type="entry name" value="Amidase"/>
</dbReference>
<dbReference type="PANTHER" id="PTHR11895:SF170">
    <property type="entry name" value="AMIDASE"/>
    <property type="match status" value="1"/>
</dbReference>
<sequence>MYYDITLQEAFFDAALEKYDVLILPTIPKKAPVFPKEKSPPLQEYLERASESVPNTSLTNVTEHPALSINAGFSDGLPVGMMIVGRKLDEATILNVARAYEKIRDTTFEPF</sequence>
<dbReference type="EMBL" id="CALNXJ010000043">
    <property type="protein sequence ID" value="CAH3147417.1"/>
    <property type="molecule type" value="Genomic_DNA"/>
</dbReference>
<keyword evidence="3" id="KW-1185">Reference proteome</keyword>
<feature type="domain" description="Amidase" evidence="1">
    <location>
        <begin position="12"/>
        <end position="94"/>
    </location>
</feature>
<organism evidence="2 3">
    <name type="scientific">Pocillopora meandrina</name>
    <dbReference type="NCBI Taxonomy" id="46732"/>
    <lineage>
        <taxon>Eukaryota</taxon>
        <taxon>Metazoa</taxon>
        <taxon>Cnidaria</taxon>
        <taxon>Anthozoa</taxon>
        <taxon>Hexacorallia</taxon>
        <taxon>Scleractinia</taxon>
        <taxon>Astrocoeniina</taxon>
        <taxon>Pocilloporidae</taxon>
        <taxon>Pocillopora</taxon>
    </lineage>
</organism>
<dbReference type="SUPFAM" id="SSF75304">
    <property type="entry name" value="Amidase signature (AS) enzymes"/>
    <property type="match status" value="1"/>
</dbReference>
<evidence type="ECO:0000313" key="3">
    <source>
        <dbReference type="Proteomes" id="UP001159428"/>
    </source>
</evidence>
<comment type="caution">
    <text evidence="2">The sequence shown here is derived from an EMBL/GenBank/DDBJ whole genome shotgun (WGS) entry which is preliminary data.</text>
</comment>
<dbReference type="InterPro" id="IPR036928">
    <property type="entry name" value="AS_sf"/>
</dbReference>
<dbReference type="Pfam" id="PF01425">
    <property type="entry name" value="Amidase"/>
    <property type="match status" value="1"/>
</dbReference>
<dbReference type="InterPro" id="IPR023631">
    <property type="entry name" value="Amidase_dom"/>
</dbReference>
<dbReference type="PANTHER" id="PTHR11895">
    <property type="entry name" value="TRANSAMIDASE"/>
    <property type="match status" value="1"/>
</dbReference>
<dbReference type="AlphaFoldDB" id="A0AAU9XH04"/>
<evidence type="ECO:0000313" key="2">
    <source>
        <dbReference type="EMBL" id="CAH3147417.1"/>
    </source>
</evidence>
<gene>
    <name evidence="2" type="ORF">PMEA_00023387</name>
</gene>
<dbReference type="Proteomes" id="UP001159428">
    <property type="component" value="Unassembled WGS sequence"/>
</dbReference>